<proteinExistence type="predicted"/>
<name>A0A177B8F2_9BILA</name>
<organism evidence="1 2">
    <name type="scientific">Intoshia linei</name>
    <dbReference type="NCBI Taxonomy" id="1819745"/>
    <lineage>
        <taxon>Eukaryota</taxon>
        <taxon>Metazoa</taxon>
        <taxon>Spiralia</taxon>
        <taxon>Lophotrochozoa</taxon>
        <taxon>Mesozoa</taxon>
        <taxon>Orthonectida</taxon>
        <taxon>Rhopaluridae</taxon>
        <taxon>Intoshia</taxon>
    </lineage>
</organism>
<protein>
    <submittedName>
        <fullName evidence="1">Uncharacterized protein</fullName>
    </submittedName>
</protein>
<evidence type="ECO:0000313" key="2">
    <source>
        <dbReference type="Proteomes" id="UP000078046"/>
    </source>
</evidence>
<evidence type="ECO:0000313" key="1">
    <source>
        <dbReference type="EMBL" id="OAF70536.1"/>
    </source>
</evidence>
<accession>A0A177B8F2</accession>
<dbReference type="AlphaFoldDB" id="A0A177B8F2"/>
<dbReference type="Proteomes" id="UP000078046">
    <property type="component" value="Unassembled WGS sequence"/>
</dbReference>
<comment type="caution">
    <text evidence="1">The sequence shown here is derived from an EMBL/GenBank/DDBJ whole genome shotgun (WGS) entry which is preliminary data.</text>
</comment>
<reference evidence="1 2" key="1">
    <citation type="submission" date="2016-04" db="EMBL/GenBank/DDBJ databases">
        <title>The genome of Intoshia linei affirms orthonectids as highly simplified spiralians.</title>
        <authorList>
            <person name="Mikhailov K.V."/>
            <person name="Slusarev G.S."/>
            <person name="Nikitin M.A."/>
            <person name="Logacheva M.D."/>
            <person name="Penin A."/>
            <person name="Aleoshin V."/>
            <person name="Panchin Y.V."/>
        </authorList>
    </citation>
    <scope>NUCLEOTIDE SEQUENCE [LARGE SCALE GENOMIC DNA]</scope>
    <source>
        <strain evidence="1">Intl2013</strain>
        <tissue evidence="1">Whole animal</tissue>
    </source>
</reference>
<sequence>MRSFLLGCVLELKKRVSLNIVFLNKAKEISPLHTLSDTFNFASLPIELIDHSSIDEIEEECRINKKYKLGPYFFK</sequence>
<keyword evidence="2" id="KW-1185">Reference proteome</keyword>
<gene>
    <name evidence="1" type="ORF">A3Q56_01694</name>
</gene>
<dbReference type="EMBL" id="LWCA01000136">
    <property type="protein sequence ID" value="OAF70536.1"/>
    <property type="molecule type" value="Genomic_DNA"/>
</dbReference>